<sequence length="135" mass="15683">MKRYEDSIYNFLVGTNFSDKDNLGESISELSYKLLFNKDYLKNRIQNPEGVADLEEMAERVGNRAHSYYVSKGYGGINSNMFKLVVSRLIQTVSHQIVGEDIDKEVLDNLIRYDVRKMENYIQKEPSLACFFEGY</sequence>
<reference evidence="1 2" key="1">
    <citation type="submission" date="2016-11" db="EMBL/GenBank/DDBJ databases">
        <authorList>
            <person name="Jaros S."/>
            <person name="Januszkiewicz K."/>
            <person name="Wedrychowicz H."/>
        </authorList>
    </citation>
    <scope>NUCLEOTIDE SEQUENCE [LARGE SCALE GENOMIC DNA]</scope>
    <source>
        <strain evidence="1 2">DSM 17477</strain>
    </source>
</reference>
<name>A0A1M6ISX7_9FIRM</name>
<gene>
    <name evidence="1" type="ORF">SAMN02745751_02422</name>
</gene>
<dbReference type="EMBL" id="FQZL01000018">
    <property type="protein sequence ID" value="SHJ37528.1"/>
    <property type="molecule type" value="Genomic_DNA"/>
</dbReference>
<dbReference type="Proteomes" id="UP000184052">
    <property type="component" value="Unassembled WGS sequence"/>
</dbReference>
<keyword evidence="2" id="KW-1185">Reference proteome</keyword>
<protein>
    <submittedName>
        <fullName evidence="1">Uncharacterized protein</fullName>
    </submittedName>
</protein>
<evidence type="ECO:0000313" key="1">
    <source>
        <dbReference type="EMBL" id="SHJ37528.1"/>
    </source>
</evidence>
<dbReference type="AlphaFoldDB" id="A0A1M6ISX7"/>
<dbReference type="RefSeq" id="WP_073049841.1">
    <property type="nucleotide sequence ID" value="NZ_FQZL01000018.1"/>
</dbReference>
<proteinExistence type="predicted"/>
<evidence type="ECO:0000313" key="2">
    <source>
        <dbReference type="Proteomes" id="UP000184052"/>
    </source>
</evidence>
<organism evidence="1 2">
    <name type="scientific">Dethiosulfatibacter aminovorans DSM 17477</name>
    <dbReference type="NCBI Taxonomy" id="1121476"/>
    <lineage>
        <taxon>Bacteria</taxon>
        <taxon>Bacillati</taxon>
        <taxon>Bacillota</taxon>
        <taxon>Tissierellia</taxon>
        <taxon>Dethiosulfatibacter</taxon>
    </lineage>
</organism>
<accession>A0A1M6ISX7</accession>